<protein>
    <submittedName>
        <fullName evidence="2">Uncharacterized protein</fullName>
    </submittedName>
</protein>
<dbReference type="AlphaFoldDB" id="A0A9D4GAM6"/>
<proteinExistence type="predicted"/>
<name>A0A9D4GAM6_DREPO</name>
<comment type="caution">
    <text evidence="2">The sequence shown here is derived from an EMBL/GenBank/DDBJ whole genome shotgun (WGS) entry which is preliminary data.</text>
</comment>
<organism evidence="2 3">
    <name type="scientific">Dreissena polymorpha</name>
    <name type="common">Zebra mussel</name>
    <name type="synonym">Mytilus polymorpha</name>
    <dbReference type="NCBI Taxonomy" id="45954"/>
    <lineage>
        <taxon>Eukaryota</taxon>
        <taxon>Metazoa</taxon>
        <taxon>Spiralia</taxon>
        <taxon>Lophotrochozoa</taxon>
        <taxon>Mollusca</taxon>
        <taxon>Bivalvia</taxon>
        <taxon>Autobranchia</taxon>
        <taxon>Heteroconchia</taxon>
        <taxon>Euheterodonta</taxon>
        <taxon>Imparidentia</taxon>
        <taxon>Neoheterodontei</taxon>
        <taxon>Myida</taxon>
        <taxon>Dreissenoidea</taxon>
        <taxon>Dreissenidae</taxon>
        <taxon>Dreissena</taxon>
    </lineage>
</organism>
<dbReference type="Proteomes" id="UP000828390">
    <property type="component" value="Unassembled WGS sequence"/>
</dbReference>
<feature type="compositionally biased region" description="Basic and acidic residues" evidence="1">
    <location>
        <begin position="87"/>
        <end position="100"/>
    </location>
</feature>
<keyword evidence="3" id="KW-1185">Reference proteome</keyword>
<accession>A0A9D4GAM6</accession>
<evidence type="ECO:0000256" key="1">
    <source>
        <dbReference type="SAM" id="MobiDB-lite"/>
    </source>
</evidence>
<dbReference type="EMBL" id="JAIWYP010000006">
    <property type="protein sequence ID" value="KAH3811843.1"/>
    <property type="molecule type" value="Genomic_DNA"/>
</dbReference>
<reference evidence="2" key="2">
    <citation type="submission" date="2020-11" db="EMBL/GenBank/DDBJ databases">
        <authorList>
            <person name="McCartney M.A."/>
            <person name="Auch B."/>
            <person name="Kono T."/>
            <person name="Mallez S."/>
            <person name="Becker A."/>
            <person name="Gohl D.M."/>
            <person name="Silverstein K.A.T."/>
            <person name="Koren S."/>
            <person name="Bechman K.B."/>
            <person name="Herman A."/>
            <person name="Abrahante J.E."/>
            <person name="Garbe J."/>
        </authorList>
    </citation>
    <scope>NUCLEOTIDE SEQUENCE</scope>
    <source>
        <strain evidence="2">Duluth1</strain>
        <tissue evidence="2">Whole animal</tissue>
    </source>
</reference>
<feature type="region of interest" description="Disordered" evidence="1">
    <location>
        <begin position="31"/>
        <end position="100"/>
    </location>
</feature>
<gene>
    <name evidence="2" type="ORF">DPMN_140259</name>
</gene>
<evidence type="ECO:0000313" key="2">
    <source>
        <dbReference type="EMBL" id="KAH3811843.1"/>
    </source>
</evidence>
<reference evidence="2" key="1">
    <citation type="journal article" date="2019" name="bioRxiv">
        <title>The Genome of the Zebra Mussel, Dreissena polymorpha: A Resource for Invasive Species Research.</title>
        <authorList>
            <person name="McCartney M.A."/>
            <person name="Auch B."/>
            <person name="Kono T."/>
            <person name="Mallez S."/>
            <person name="Zhang Y."/>
            <person name="Obille A."/>
            <person name="Becker A."/>
            <person name="Abrahante J.E."/>
            <person name="Garbe J."/>
            <person name="Badalamenti J.P."/>
            <person name="Herman A."/>
            <person name="Mangelson H."/>
            <person name="Liachko I."/>
            <person name="Sullivan S."/>
            <person name="Sone E.D."/>
            <person name="Koren S."/>
            <person name="Silverstein K.A.T."/>
            <person name="Beckman K.B."/>
            <person name="Gohl D.M."/>
        </authorList>
    </citation>
    <scope>NUCLEOTIDE SEQUENCE</scope>
    <source>
        <strain evidence="2">Duluth1</strain>
        <tissue evidence="2">Whole animal</tissue>
    </source>
</reference>
<evidence type="ECO:0000313" key="3">
    <source>
        <dbReference type="Proteomes" id="UP000828390"/>
    </source>
</evidence>
<sequence>MIENIEAITGEASGDDKKIKDMVITAVMSIREQWNRNNRGHKGYRNNCTNDGDRSETQRPRQQQRYMEPSNRNQENNGDVNQNDNEYQYKRRNEQRNLNQ</sequence>
<feature type="compositionally biased region" description="Polar residues" evidence="1">
    <location>
        <begin position="60"/>
        <end position="86"/>
    </location>
</feature>